<dbReference type="AlphaFoldDB" id="A0A392TXX9"/>
<feature type="non-terminal residue" evidence="2">
    <location>
        <position position="1"/>
    </location>
</feature>
<reference evidence="2 3" key="1">
    <citation type="journal article" date="2018" name="Front. Plant Sci.">
        <title>Red Clover (Trifolium pratense) and Zigzag Clover (T. medium) - A Picture of Genomic Similarities and Differences.</title>
        <authorList>
            <person name="Dluhosova J."/>
            <person name="Istvanek J."/>
            <person name="Nedelnik J."/>
            <person name="Repkova J."/>
        </authorList>
    </citation>
    <scope>NUCLEOTIDE SEQUENCE [LARGE SCALE GENOMIC DNA]</scope>
    <source>
        <strain evidence="3">cv. 10/8</strain>
        <tissue evidence="2">Leaf</tissue>
    </source>
</reference>
<name>A0A392TXX9_9FABA</name>
<organism evidence="2 3">
    <name type="scientific">Trifolium medium</name>
    <dbReference type="NCBI Taxonomy" id="97028"/>
    <lineage>
        <taxon>Eukaryota</taxon>
        <taxon>Viridiplantae</taxon>
        <taxon>Streptophyta</taxon>
        <taxon>Embryophyta</taxon>
        <taxon>Tracheophyta</taxon>
        <taxon>Spermatophyta</taxon>
        <taxon>Magnoliopsida</taxon>
        <taxon>eudicotyledons</taxon>
        <taxon>Gunneridae</taxon>
        <taxon>Pentapetalae</taxon>
        <taxon>rosids</taxon>
        <taxon>fabids</taxon>
        <taxon>Fabales</taxon>
        <taxon>Fabaceae</taxon>
        <taxon>Papilionoideae</taxon>
        <taxon>50 kb inversion clade</taxon>
        <taxon>NPAAA clade</taxon>
        <taxon>Hologalegina</taxon>
        <taxon>IRL clade</taxon>
        <taxon>Trifolieae</taxon>
        <taxon>Trifolium</taxon>
    </lineage>
</organism>
<proteinExistence type="predicted"/>
<evidence type="ECO:0000313" key="2">
    <source>
        <dbReference type="EMBL" id="MCI64705.1"/>
    </source>
</evidence>
<feature type="compositionally biased region" description="Polar residues" evidence="1">
    <location>
        <begin position="1"/>
        <end position="22"/>
    </location>
</feature>
<accession>A0A392TXX9</accession>
<protein>
    <submittedName>
        <fullName evidence="2">Uncharacterized protein</fullName>
    </submittedName>
</protein>
<feature type="region of interest" description="Disordered" evidence="1">
    <location>
        <begin position="1"/>
        <end position="32"/>
    </location>
</feature>
<evidence type="ECO:0000313" key="3">
    <source>
        <dbReference type="Proteomes" id="UP000265520"/>
    </source>
</evidence>
<evidence type="ECO:0000256" key="1">
    <source>
        <dbReference type="SAM" id="MobiDB-lite"/>
    </source>
</evidence>
<sequence length="57" mass="6351">EPELYSRNTTDSTATKTITFRGSFQPVREDKPDNFENMQSTAVNQGASINNLETQIG</sequence>
<dbReference type="EMBL" id="LXQA010661408">
    <property type="protein sequence ID" value="MCI64705.1"/>
    <property type="molecule type" value="Genomic_DNA"/>
</dbReference>
<dbReference type="Proteomes" id="UP000265520">
    <property type="component" value="Unassembled WGS sequence"/>
</dbReference>
<comment type="caution">
    <text evidence="2">The sequence shown here is derived from an EMBL/GenBank/DDBJ whole genome shotgun (WGS) entry which is preliminary data.</text>
</comment>
<keyword evidence="3" id="KW-1185">Reference proteome</keyword>